<dbReference type="EMBL" id="BK016242">
    <property type="protein sequence ID" value="DAG04339.1"/>
    <property type="molecule type" value="Genomic_DNA"/>
</dbReference>
<sequence>MLTRQERQEIAERAKECKKEDELNWDQFSYVLLGIQSWRNDEELLDRIVELCNVSNVDELAFRPSTDELYLQALKAKHEHIAAYVEADPYVNTRHIISCAEDFNTAIAHYKRLIEKELGNAN</sequence>
<reference evidence="1" key="1">
    <citation type="journal article" date="2021" name="Proc. Natl. Acad. Sci. U.S.A.">
        <title>A Catalog of Tens of Thousands of Viruses from Human Metagenomes Reveals Hidden Associations with Chronic Diseases.</title>
        <authorList>
            <person name="Tisza M.J."/>
            <person name="Buck C.B."/>
        </authorList>
    </citation>
    <scope>NUCLEOTIDE SEQUENCE</scope>
    <source>
        <strain evidence="1">CtYkG6</strain>
    </source>
</reference>
<proteinExistence type="predicted"/>
<accession>A0A8S5VCJ7</accession>
<protein>
    <submittedName>
        <fullName evidence="1">Uncharacterized protein</fullName>
    </submittedName>
</protein>
<name>A0A8S5VCJ7_9CAUD</name>
<evidence type="ECO:0000313" key="1">
    <source>
        <dbReference type="EMBL" id="DAG04339.1"/>
    </source>
</evidence>
<organism evidence="1">
    <name type="scientific">Siphoviridae sp. ctYkG6</name>
    <dbReference type="NCBI Taxonomy" id="2825551"/>
    <lineage>
        <taxon>Viruses</taxon>
        <taxon>Duplodnaviria</taxon>
        <taxon>Heunggongvirae</taxon>
        <taxon>Uroviricota</taxon>
        <taxon>Caudoviricetes</taxon>
    </lineage>
</organism>